<dbReference type="Gene3D" id="1.20.1280.50">
    <property type="match status" value="1"/>
</dbReference>
<dbReference type="SUPFAM" id="SSF81383">
    <property type="entry name" value="F-box domain"/>
    <property type="match status" value="1"/>
</dbReference>
<name>A0A284S7J0_ARMOS</name>
<reference evidence="2" key="1">
    <citation type="journal article" date="2017" name="Nat. Ecol. Evol.">
        <title>Genome expansion and lineage-specific genetic innovations in the forest pathogenic fungi Armillaria.</title>
        <authorList>
            <person name="Sipos G."/>
            <person name="Prasanna A.N."/>
            <person name="Walter M.C."/>
            <person name="O'Connor E."/>
            <person name="Balint B."/>
            <person name="Krizsan K."/>
            <person name="Kiss B."/>
            <person name="Hess J."/>
            <person name="Varga T."/>
            <person name="Slot J."/>
            <person name="Riley R."/>
            <person name="Boka B."/>
            <person name="Rigling D."/>
            <person name="Barry K."/>
            <person name="Lee J."/>
            <person name="Mihaltcheva S."/>
            <person name="LaButti K."/>
            <person name="Lipzen A."/>
            <person name="Waldron R."/>
            <person name="Moloney N.M."/>
            <person name="Sperisen C."/>
            <person name="Kredics L."/>
            <person name="Vagvoelgyi C."/>
            <person name="Patrignani A."/>
            <person name="Fitzpatrick D."/>
            <person name="Nagy I."/>
            <person name="Doyle S."/>
            <person name="Anderson J.B."/>
            <person name="Grigoriev I.V."/>
            <person name="Gueldener U."/>
            <person name="Muensterkoetter M."/>
            <person name="Nagy L.G."/>
        </authorList>
    </citation>
    <scope>NUCLEOTIDE SEQUENCE [LARGE SCALE GENOMIC DNA]</scope>
    <source>
        <strain evidence="2">C18/9</strain>
    </source>
</reference>
<proteinExistence type="predicted"/>
<organism evidence="1 2">
    <name type="scientific">Armillaria ostoyae</name>
    <name type="common">Armillaria root rot fungus</name>
    <dbReference type="NCBI Taxonomy" id="47428"/>
    <lineage>
        <taxon>Eukaryota</taxon>
        <taxon>Fungi</taxon>
        <taxon>Dikarya</taxon>
        <taxon>Basidiomycota</taxon>
        <taxon>Agaricomycotina</taxon>
        <taxon>Agaricomycetes</taxon>
        <taxon>Agaricomycetidae</taxon>
        <taxon>Agaricales</taxon>
        <taxon>Marasmiineae</taxon>
        <taxon>Physalacriaceae</taxon>
        <taxon>Armillaria</taxon>
    </lineage>
</organism>
<sequence>MVLMKNSERLQYLVVAAVKSESNLFPNISMSIGARRDHISFMTHKRSKFNILAPSRPIAVQYKTRVPVGISRAANSSRERETIQHLDFANSGPIAQSFRTLTSTAVDKLDRKNYLQSPVCKSFKFSPSVFDIFPVPILPTAFPLSTDMDACPKCAFSAIRPYTPSVNATDLLQRGFSSLDISQASILNDITNLEQELDEIEPLFVQIRDRREKLLKDLRGCKALLAPIRRLPRETLIQIFGLASSDIPDPRDTPWILGEVCSTWRSISRSCPSLWTRIHISTFGRNYSTFLETYISLSVHLPIHMSVEGQLDHKDTDILRCLALHSERWSALELTVTGQALSHLISLASSPAIHLTKLSLFRVGVDQSETNHAAVNCLFSSSPITEVCLRRIPYSSMPINTSHLSKLHVHSYDPGELYSMFQRS</sequence>
<dbReference type="STRING" id="47428.A0A284S7J0"/>
<dbReference type="InterPro" id="IPR036047">
    <property type="entry name" value="F-box-like_dom_sf"/>
</dbReference>
<gene>
    <name evidence="1" type="ORF">ARMOST_20508</name>
</gene>
<dbReference type="OrthoDB" id="2972553at2759"/>
<dbReference type="AlphaFoldDB" id="A0A284S7J0"/>
<protein>
    <submittedName>
        <fullName evidence="1">Uncharacterized protein</fullName>
    </submittedName>
</protein>
<keyword evidence="2" id="KW-1185">Reference proteome</keyword>
<accession>A0A284S7J0</accession>
<dbReference type="EMBL" id="FUEG01000039">
    <property type="protein sequence ID" value="SJL16971.1"/>
    <property type="molecule type" value="Genomic_DNA"/>
</dbReference>
<evidence type="ECO:0000313" key="1">
    <source>
        <dbReference type="EMBL" id="SJL16971.1"/>
    </source>
</evidence>
<evidence type="ECO:0000313" key="2">
    <source>
        <dbReference type="Proteomes" id="UP000219338"/>
    </source>
</evidence>
<dbReference type="Proteomes" id="UP000219338">
    <property type="component" value="Unassembled WGS sequence"/>
</dbReference>
<dbReference type="OMA" id="WICAQIC"/>